<accession>A0A437MA60</accession>
<evidence type="ECO:0000259" key="1">
    <source>
        <dbReference type="Pfam" id="PF03061"/>
    </source>
</evidence>
<dbReference type="AlphaFoldDB" id="A0A437MA60"/>
<evidence type="ECO:0000313" key="3">
    <source>
        <dbReference type="Proteomes" id="UP000282971"/>
    </source>
</evidence>
<reference evidence="2 3" key="1">
    <citation type="submission" date="2019-01" db="EMBL/GenBank/DDBJ databases">
        <authorList>
            <person name="Chen W.-M."/>
        </authorList>
    </citation>
    <scope>NUCLEOTIDE SEQUENCE [LARGE SCALE GENOMIC DNA]</scope>
    <source>
        <strain evidence="2 3">CCP-7</strain>
    </source>
</reference>
<organism evidence="2 3">
    <name type="scientific">Sphingomonas crocodyli</name>
    <dbReference type="NCBI Taxonomy" id="1979270"/>
    <lineage>
        <taxon>Bacteria</taxon>
        <taxon>Pseudomonadati</taxon>
        <taxon>Pseudomonadota</taxon>
        <taxon>Alphaproteobacteria</taxon>
        <taxon>Sphingomonadales</taxon>
        <taxon>Sphingomonadaceae</taxon>
        <taxon>Sphingomonas</taxon>
    </lineage>
</organism>
<proteinExistence type="predicted"/>
<sequence>MPDPIDSDGWHIWDMSEAGTWPATWAPIRYRREGAHMAIRAEAPAHAGNLHGMIHGAFLAGLAEHAAGVFLRAADVPCVTISIAFDYPAAASLGRTLEGRVELIRETGRMQFLRLLIGQGDDVAIHGTATLRKLS</sequence>
<name>A0A437MA60_9SPHN</name>
<dbReference type="GO" id="GO:0016790">
    <property type="term" value="F:thiolester hydrolase activity"/>
    <property type="evidence" value="ECO:0007669"/>
    <property type="project" value="UniProtKB-ARBA"/>
</dbReference>
<comment type="caution">
    <text evidence="2">The sequence shown here is derived from an EMBL/GenBank/DDBJ whole genome shotgun (WGS) entry which is preliminary data.</text>
</comment>
<dbReference type="InterPro" id="IPR006683">
    <property type="entry name" value="Thioestr_dom"/>
</dbReference>
<dbReference type="CDD" id="cd03443">
    <property type="entry name" value="PaaI_thioesterase"/>
    <property type="match status" value="1"/>
</dbReference>
<dbReference type="SUPFAM" id="SSF54637">
    <property type="entry name" value="Thioesterase/thiol ester dehydrase-isomerase"/>
    <property type="match status" value="1"/>
</dbReference>
<keyword evidence="3" id="KW-1185">Reference proteome</keyword>
<dbReference type="RefSeq" id="WP_127744109.1">
    <property type="nucleotide sequence ID" value="NZ_SACN01000001.1"/>
</dbReference>
<dbReference type="OrthoDB" id="5741080at2"/>
<dbReference type="Gene3D" id="3.10.129.10">
    <property type="entry name" value="Hotdog Thioesterase"/>
    <property type="match status" value="1"/>
</dbReference>
<evidence type="ECO:0000313" key="2">
    <source>
        <dbReference type="EMBL" id="RVT94535.1"/>
    </source>
</evidence>
<feature type="domain" description="Thioesterase" evidence="1">
    <location>
        <begin position="51"/>
        <end position="122"/>
    </location>
</feature>
<dbReference type="Proteomes" id="UP000282971">
    <property type="component" value="Unassembled WGS sequence"/>
</dbReference>
<dbReference type="InterPro" id="IPR029069">
    <property type="entry name" value="HotDog_dom_sf"/>
</dbReference>
<protein>
    <submittedName>
        <fullName evidence="2">PaaI family thioesterase</fullName>
    </submittedName>
</protein>
<gene>
    <name evidence="2" type="ORF">EOD43_12065</name>
</gene>
<dbReference type="Pfam" id="PF03061">
    <property type="entry name" value="4HBT"/>
    <property type="match status" value="1"/>
</dbReference>
<dbReference type="EMBL" id="SACN01000001">
    <property type="protein sequence ID" value="RVT94535.1"/>
    <property type="molecule type" value="Genomic_DNA"/>
</dbReference>